<dbReference type="Pfam" id="PF14841">
    <property type="entry name" value="FliG_M"/>
    <property type="match status" value="1"/>
</dbReference>
<evidence type="ECO:0000256" key="7">
    <source>
        <dbReference type="ARBA" id="ARBA00022779"/>
    </source>
</evidence>
<evidence type="ECO:0000313" key="15">
    <source>
        <dbReference type="EMBL" id="ROH87850.1"/>
    </source>
</evidence>
<reference evidence="15 16" key="1">
    <citation type="submission" date="2018-10" db="EMBL/GenBank/DDBJ databases">
        <authorList>
            <person name="Chen W.-M."/>
        </authorList>
    </citation>
    <scope>NUCLEOTIDE SEQUENCE [LARGE SCALE GENOMIC DNA]</scope>
    <source>
        <strain evidence="15 16">THS-13</strain>
    </source>
</reference>
<dbReference type="InParanoid" id="A0A3N0V4X2"/>
<keyword evidence="6 11" id="KW-0145">Chemotaxis</keyword>
<keyword evidence="15" id="KW-0966">Cell projection</keyword>
<evidence type="ECO:0000256" key="5">
    <source>
        <dbReference type="ARBA" id="ARBA00022475"/>
    </source>
</evidence>
<dbReference type="EMBL" id="RJVO01000007">
    <property type="protein sequence ID" value="ROH87850.1"/>
    <property type="molecule type" value="Genomic_DNA"/>
</dbReference>
<dbReference type="Pfam" id="PF01706">
    <property type="entry name" value="FliG_C"/>
    <property type="match status" value="1"/>
</dbReference>
<proteinExistence type="inferred from homology"/>
<dbReference type="GO" id="GO:0003774">
    <property type="term" value="F:cytoskeletal motor activity"/>
    <property type="evidence" value="ECO:0007669"/>
    <property type="project" value="InterPro"/>
</dbReference>
<keyword evidence="5 11" id="KW-1003">Cell membrane</keyword>
<dbReference type="InterPro" id="IPR000090">
    <property type="entry name" value="Flg_Motor_Flig"/>
</dbReference>
<dbReference type="Proteomes" id="UP000282106">
    <property type="component" value="Unassembled WGS sequence"/>
</dbReference>
<dbReference type="GO" id="GO:0005886">
    <property type="term" value="C:plasma membrane"/>
    <property type="evidence" value="ECO:0007669"/>
    <property type="project" value="UniProtKB-SubCell"/>
</dbReference>
<keyword evidence="15" id="KW-0969">Cilium</keyword>
<keyword evidence="15" id="KW-0282">Flagellum</keyword>
<feature type="domain" description="Flagellar motor switch protein FliG N-terminal" evidence="14">
    <location>
        <begin position="13"/>
        <end position="115"/>
    </location>
</feature>
<dbReference type="InterPro" id="IPR028263">
    <property type="entry name" value="FliG_N"/>
</dbReference>
<evidence type="ECO:0000256" key="1">
    <source>
        <dbReference type="ARBA" id="ARBA00004117"/>
    </source>
</evidence>
<comment type="function">
    <text evidence="10 11">FliG is one of three proteins (FliG, FliN, FliM) that forms the rotor-mounted switch complex (C ring), located at the base of the basal body. This complex interacts with the CheY and CheZ chemotaxis proteins, in addition to contacting components of the motor that determine the direction of flagellar rotation.</text>
</comment>
<feature type="domain" description="Flagellar motor switch protein FliG C-terminal" evidence="12">
    <location>
        <begin position="227"/>
        <end position="333"/>
    </location>
</feature>
<dbReference type="InterPro" id="IPR023087">
    <property type="entry name" value="Flg_Motor_Flig_C"/>
</dbReference>
<accession>A0A3N0V4X2</accession>
<comment type="subcellular location">
    <subcellularLocation>
        <location evidence="1 11">Bacterial flagellum basal body</location>
    </subcellularLocation>
    <subcellularLocation>
        <location evidence="2 11">Cell inner membrane</location>
        <topology evidence="2 11">Peripheral membrane protein</topology>
        <orientation evidence="2 11">Cytoplasmic side</orientation>
    </subcellularLocation>
</comment>
<dbReference type="Gene3D" id="1.10.220.30">
    <property type="match status" value="3"/>
</dbReference>
<keyword evidence="7 11" id="KW-0283">Flagellar rotation</keyword>
<dbReference type="NCBIfam" id="TIGR00207">
    <property type="entry name" value="fliG"/>
    <property type="match status" value="1"/>
</dbReference>
<dbReference type="GO" id="GO:0006935">
    <property type="term" value="P:chemotaxis"/>
    <property type="evidence" value="ECO:0007669"/>
    <property type="project" value="UniProtKB-KW"/>
</dbReference>
<dbReference type="PRINTS" id="PR00954">
    <property type="entry name" value="FLGMOTORFLIG"/>
</dbReference>
<evidence type="ECO:0000313" key="16">
    <source>
        <dbReference type="Proteomes" id="UP000282106"/>
    </source>
</evidence>
<evidence type="ECO:0000256" key="8">
    <source>
        <dbReference type="ARBA" id="ARBA00023136"/>
    </source>
</evidence>
<evidence type="ECO:0000256" key="9">
    <source>
        <dbReference type="ARBA" id="ARBA00023143"/>
    </source>
</evidence>
<name>A0A3N0V4X2_9GAMM</name>
<evidence type="ECO:0000256" key="3">
    <source>
        <dbReference type="ARBA" id="ARBA00010299"/>
    </source>
</evidence>
<evidence type="ECO:0000256" key="2">
    <source>
        <dbReference type="ARBA" id="ARBA00004515"/>
    </source>
</evidence>
<evidence type="ECO:0000256" key="6">
    <source>
        <dbReference type="ARBA" id="ARBA00022500"/>
    </source>
</evidence>
<dbReference type="AlphaFoldDB" id="A0A3N0V4X2"/>
<keyword evidence="11" id="KW-0997">Cell inner membrane</keyword>
<dbReference type="PANTHER" id="PTHR30534:SF0">
    <property type="entry name" value="FLAGELLAR MOTOR SWITCH PROTEIN FLIG"/>
    <property type="match status" value="1"/>
</dbReference>
<gene>
    <name evidence="15" type="primary">fliG</name>
    <name evidence="15" type="ORF">ED208_14160</name>
</gene>
<protein>
    <recommendedName>
        <fullName evidence="4 11">Flagellar motor switch protein FliG</fullName>
    </recommendedName>
</protein>
<dbReference type="GO" id="GO:0071973">
    <property type="term" value="P:bacterial-type flagellum-dependent cell motility"/>
    <property type="evidence" value="ECO:0007669"/>
    <property type="project" value="InterPro"/>
</dbReference>
<dbReference type="InterPro" id="IPR011002">
    <property type="entry name" value="FliG_a-hlx"/>
</dbReference>
<dbReference type="Pfam" id="PF14842">
    <property type="entry name" value="FliG_N"/>
    <property type="match status" value="1"/>
</dbReference>
<keyword evidence="8 11" id="KW-0472">Membrane</keyword>
<keyword evidence="16" id="KW-1185">Reference proteome</keyword>
<dbReference type="FunFam" id="1.10.220.30:FF:000001">
    <property type="entry name" value="Flagellar motor switch protein FliG"/>
    <property type="match status" value="1"/>
</dbReference>
<dbReference type="GO" id="GO:0009425">
    <property type="term" value="C:bacterial-type flagellum basal body"/>
    <property type="evidence" value="ECO:0007669"/>
    <property type="project" value="UniProtKB-SubCell"/>
</dbReference>
<feature type="domain" description="Flagellar motor switch protein FliG middle" evidence="13">
    <location>
        <begin position="125"/>
        <end position="196"/>
    </location>
</feature>
<evidence type="ECO:0000256" key="4">
    <source>
        <dbReference type="ARBA" id="ARBA00021870"/>
    </source>
</evidence>
<dbReference type="FunCoup" id="A0A3N0V4X2">
    <property type="interactions" value="77"/>
</dbReference>
<organism evidence="15 16">
    <name type="scientific">Stagnimonas aquatica</name>
    <dbReference type="NCBI Taxonomy" id="2689987"/>
    <lineage>
        <taxon>Bacteria</taxon>
        <taxon>Pseudomonadati</taxon>
        <taxon>Pseudomonadota</taxon>
        <taxon>Gammaproteobacteria</taxon>
        <taxon>Nevskiales</taxon>
        <taxon>Nevskiaceae</taxon>
        <taxon>Stagnimonas</taxon>
    </lineage>
</organism>
<dbReference type="SUPFAM" id="SSF48029">
    <property type="entry name" value="FliG"/>
    <property type="match status" value="2"/>
</dbReference>
<evidence type="ECO:0000256" key="11">
    <source>
        <dbReference type="PIRNR" id="PIRNR003161"/>
    </source>
</evidence>
<keyword evidence="9 11" id="KW-0975">Bacterial flagellum</keyword>
<evidence type="ECO:0000259" key="13">
    <source>
        <dbReference type="Pfam" id="PF14841"/>
    </source>
</evidence>
<dbReference type="PIRSF" id="PIRSF003161">
    <property type="entry name" value="FliG"/>
    <property type="match status" value="1"/>
</dbReference>
<comment type="similarity">
    <text evidence="3 11">Belongs to the FliG family.</text>
</comment>
<evidence type="ECO:0000259" key="12">
    <source>
        <dbReference type="Pfam" id="PF01706"/>
    </source>
</evidence>
<sequence length="341" mass="36585">MADAASAPTAETKLSGTDRAAILLLSLGENEAAEVLRHLGAKDVQRLGQAMANLSSVSREQAESVLQGFVANLESQTSLGVGADDYVRKVLVQALGEDKAGGLIDRILLGRNSKGLEALKWMETRAVAELIRNEHPQIIAIVLSYLDPDQAAEVLVNLPERIQSDVVLRIATLDGIQPQALRELDEIMERQFTGTANIKASSVGGVKVAATILNLLDSGTEAKLTETIKGVDEDLGQRIQDLMFVFDNLADVDDRGIQTLLREISTDTLALALRGADPKVKDKLLRNMSKRAAEMLVEDMEAKGPVKISDVEVAQKDILATARRLAESGGIALGGKGEDFV</sequence>
<comment type="caution">
    <text evidence="15">The sequence shown here is derived from an EMBL/GenBank/DDBJ whole genome shotgun (WGS) entry which is preliminary data.</text>
</comment>
<dbReference type="PANTHER" id="PTHR30534">
    <property type="entry name" value="FLAGELLAR MOTOR SWITCH PROTEIN FLIG"/>
    <property type="match status" value="1"/>
</dbReference>
<dbReference type="InterPro" id="IPR032779">
    <property type="entry name" value="FliG_M"/>
</dbReference>
<evidence type="ECO:0000259" key="14">
    <source>
        <dbReference type="Pfam" id="PF14842"/>
    </source>
</evidence>
<evidence type="ECO:0000256" key="10">
    <source>
        <dbReference type="ARBA" id="ARBA00025598"/>
    </source>
</evidence>